<dbReference type="OrthoDB" id="4161595at2759"/>
<keyword evidence="3" id="KW-1185">Reference proteome</keyword>
<feature type="compositionally biased region" description="Low complexity" evidence="1">
    <location>
        <begin position="49"/>
        <end position="60"/>
    </location>
</feature>
<dbReference type="EMBL" id="KQ964256">
    <property type="protein sequence ID" value="KXJ89249.1"/>
    <property type="molecule type" value="Genomic_DNA"/>
</dbReference>
<evidence type="ECO:0000313" key="2">
    <source>
        <dbReference type="EMBL" id="KXJ89249.1"/>
    </source>
</evidence>
<evidence type="ECO:0000256" key="1">
    <source>
        <dbReference type="SAM" id="MobiDB-lite"/>
    </source>
</evidence>
<feature type="non-terminal residue" evidence="2">
    <location>
        <position position="298"/>
    </location>
</feature>
<evidence type="ECO:0000313" key="3">
    <source>
        <dbReference type="Proteomes" id="UP000070501"/>
    </source>
</evidence>
<organism evidence="2 3">
    <name type="scientific">Microdochium bolleyi</name>
    <dbReference type="NCBI Taxonomy" id="196109"/>
    <lineage>
        <taxon>Eukaryota</taxon>
        <taxon>Fungi</taxon>
        <taxon>Dikarya</taxon>
        <taxon>Ascomycota</taxon>
        <taxon>Pezizomycotina</taxon>
        <taxon>Sordariomycetes</taxon>
        <taxon>Xylariomycetidae</taxon>
        <taxon>Xylariales</taxon>
        <taxon>Microdochiaceae</taxon>
        <taxon>Microdochium</taxon>
    </lineage>
</organism>
<protein>
    <submittedName>
        <fullName evidence="2">Uncharacterized protein</fullName>
    </submittedName>
</protein>
<feature type="region of interest" description="Disordered" evidence="1">
    <location>
        <begin position="36"/>
        <end position="80"/>
    </location>
</feature>
<accession>A0A136IWY7</accession>
<dbReference type="Proteomes" id="UP000070501">
    <property type="component" value="Unassembled WGS sequence"/>
</dbReference>
<reference evidence="3" key="1">
    <citation type="submission" date="2016-02" db="EMBL/GenBank/DDBJ databases">
        <title>Draft genome sequence of Microdochium bolleyi, a fungal endophyte of beachgrass.</title>
        <authorList>
            <consortium name="DOE Joint Genome Institute"/>
            <person name="David A.S."/>
            <person name="May G."/>
            <person name="Haridas S."/>
            <person name="Lim J."/>
            <person name="Wang M."/>
            <person name="Labutti K."/>
            <person name="Lipzen A."/>
            <person name="Barry K."/>
            <person name="Grigoriev I.V."/>
        </authorList>
    </citation>
    <scope>NUCLEOTIDE SEQUENCE [LARGE SCALE GENOMIC DNA]</scope>
    <source>
        <strain evidence="3">J235TASD1</strain>
    </source>
</reference>
<dbReference type="InParanoid" id="A0A136IWY7"/>
<sequence length="298" mass="32995">MFDGRNPCRQLLQVEGPAKHKRTISAPDFASIEVKGALDAPEAATQPCSPSSESSETTPTGRKSAANSTSGLERQLASEPPAEQVKCMYVDNCDTNSSLRKAISHIFGRNKLCTRMIPAPVWVHYCRKHYQRSRYRNAQEYAKLQAELVQKQVTRIQAWSDSNKASGRGSVVVNWSVSMRKREQNRVQEKSKKRSLTGDSDEDEDCADRAVANGTAVPDWLREKCGEGYSTAEIEAITARLKDNVDNGSLAQIPDIEILPNISADPAEDARSRGVSKRKPNTIVTHRRAQSVNVRVCP</sequence>
<proteinExistence type="predicted"/>
<name>A0A136IWY7_9PEZI</name>
<feature type="region of interest" description="Disordered" evidence="1">
    <location>
        <begin position="182"/>
        <end position="207"/>
    </location>
</feature>
<dbReference type="STRING" id="196109.A0A136IWY7"/>
<gene>
    <name evidence="2" type="ORF">Micbo1qcDRAFT_122209</name>
</gene>
<dbReference type="AlphaFoldDB" id="A0A136IWY7"/>